<dbReference type="GO" id="GO:0030170">
    <property type="term" value="F:pyridoxal phosphate binding"/>
    <property type="evidence" value="ECO:0007669"/>
    <property type="project" value="InterPro"/>
</dbReference>
<dbReference type="SUPFAM" id="SSF53686">
    <property type="entry name" value="Tryptophan synthase beta subunit-like PLP-dependent enzymes"/>
    <property type="match status" value="1"/>
</dbReference>
<dbReference type="Gene3D" id="3.40.50.1100">
    <property type="match status" value="2"/>
</dbReference>
<keyword evidence="12" id="KW-1185">Reference proteome</keyword>
<proteinExistence type="inferred from homology"/>
<dbReference type="InterPro" id="IPR050147">
    <property type="entry name" value="Ser/Thr_Dehydratase"/>
</dbReference>
<comment type="similarity">
    <text evidence="3">Belongs to the serine/threonine dehydratase family.</text>
</comment>
<evidence type="ECO:0000256" key="7">
    <source>
        <dbReference type="ARBA" id="ARBA00022533"/>
    </source>
</evidence>
<keyword evidence="9 11" id="KW-0456">Lyase</keyword>
<dbReference type="GO" id="GO:0006565">
    <property type="term" value="P:L-serine catabolic process"/>
    <property type="evidence" value="ECO:0007669"/>
    <property type="project" value="TreeGrafter"/>
</dbReference>
<dbReference type="InterPro" id="IPR005789">
    <property type="entry name" value="Thr_deHydtase_catblc"/>
</dbReference>
<keyword evidence="7" id="KW-0021">Allosteric enzyme</keyword>
<dbReference type="FunFam" id="3.40.50.1100:FF:000007">
    <property type="entry name" value="L-threonine dehydratase catabolic TdcB"/>
    <property type="match status" value="1"/>
</dbReference>
<dbReference type="Proteomes" id="UP000271573">
    <property type="component" value="Chromosome"/>
</dbReference>
<evidence type="ECO:0000256" key="4">
    <source>
        <dbReference type="ARBA" id="ARBA00011447"/>
    </source>
</evidence>
<feature type="domain" description="ACT" evidence="10">
    <location>
        <begin position="325"/>
        <end position="402"/>
    </location>
</feature>
<dbReference type="CDD" id="cd04886">
    <property type="entry name" value="ACT_ThrD-II-like"/>
    <property type="match status" value="1"/>
</dbReference>
<evidence type="ECO:0000313" key="11">
    <source>
        <dbReference type="EMBL" id="BBH18005.1"/>
    </source>
</evidence>
<dbReference type="RefSeq" id="WP_197715182.1">
    <property type="nucleotide sequence ID" value="NZ_AP019307.1"/>
</dbReference>
<dbReference type="AlphaFoldDB" id="A0A3G9IPM2"/>
<dbReference type="InterPro" id="IPR044561">
    <property type="entry name" value="ACT_ThrD-II-like"/>
</dbReference>
<evidence type="ECO:0000256" key="8">
    <source>
        <dbReference type="ARBA" id="ARBA00022898"/>
    </source>
</evidence>
<dbReference type="Pfam" id="PF00291">
    <property type="entry name" value="PALP"/>
    <property type="match status" value="1"/>
</dbReference>
<comment type="cofactor">
    <cofactor evidence="1">
        <name>pyridoxal 5'-phosphate</name>
        <dbReference type="ChEBI" id="CHEBI:597326"/>
    </cofactor>
</comment>
<dbReference type="InterPro" id="IPR001926">
    <property type="entry name" value="TrpB-like_PALP"/>
</dbReference>
<dbReference type="GO" id="GO:0009097">
    <property type="term" value="P:isoleucine biosynthetic process"/>
    <property type="evidence" value="ECO:0007669"/>
    <property type="project" value="TreeGrafter"/>
</dbReference>
<evidence type="ECO:0000256" key="6">
    <source>
        <dbReference type="ARBA" id="ARBA00022248"/>
    </source>
</evidence>
<dbReference type="EMBL" id="AP019307">
    <property type="protein sequence ID" value="BBH18005.1"/>
    <property type="molecule type" value="Genomic_DNA"/>
</dbReference>
<accession>A0A3G9IPM2</accession>
<gene>
    <name evidence="11" type="ORF">Back2_22920</name>
</gene>
<keyword evidence="8" id="KW-0663">Pyridoxal phosphate</keyword>
<protein>
    <recommendedName>
        <fullName evidence="6">L-threonine dehydratase catabolic TdcB</fullName>
        <ecNumber evidence="5">4.3.1.19</ecNumber>
    </recommendedName>
</protein>
<dbReference type="CDD" id="cd01562">
    <property type="entry name" value="Thr-dehyd"/>
    <property type="match status" value="1"/>
</dbReference>
<dbReference type="GO" id="GO:0006567">
    <property type="term" value="P:L-threonine catabolic process"/>
    <property type="evidence" value="ECO:0007669"/>
    <property type="project" value="InterPro"/>
</dbReference>
<evidence type="ECO:0000256" key="3">
    <source>
        <dbReference type="ARBA" id="ARBA00010869"/>
    </source>
</evidence>
<dbReference type="NCBIfam" id="TIGR01127">
    <property type="entry name" value="ilvA_1Cterm"/>
    <property type="match status" value="1"/>
</dbReference>
<dbReference type="EC" id="4.3.1.19" evidence="5"/>
<evidence type="ECO:0000256" key="1">
    <source>
        <dbReference type="ARBA" id="ARBA00001933"/>
    </source>
</evidence>
<dbReference type="PROSITE" id="PS00165">
    <property type="entry name" value="DEHYDRATASE_SER_THR"/>
    <property type="match status" value="1"/>
</dbReference>
<sequence>MRLSDVRDAAALLAGITRVTPVETSRWLSDRVGSPVLLKAENLQRTGSFKSRGAYVRLARLTVDERARGVVAASAGNHAQGVALASHLLGIRATVFMPAGVPTPKEHATRGYGADVVLQGADFQQTLAAAQEFAAETGAVFIHPFDHEDVILGQGTVGLEILDQVPDVRTVLVPTGGGGLLAGIGLAIKETRPEVRIVGVQAAGAASFPASLNAGQPRTLPNTQTMADGIAVARPGDLTLPLVEDYVDDIVTVSEESISHALLLTLERAKLLVEPAGAVGVAALLDDPSAFEGPVVVVLSGGNIDPRLLAKVIRHGLAAGGRYLGLDITLRDAPGALARLLQVVGEAGGNVLDVGHVRTNPLLLIDEVEVHLQLETRGEAHAASVVDAIRAEGFRAHPVAGV</sequence>
<dbReference type="GO" id="GO:0003941">
    <property type="term" value="F:L-serine ammonia-lyase activity"/>
    <property type="evidence" value="ECO:0007669"/>
    <property type="project" value="TreeGrafter"/>
</dbReference>
<dbReference type="PANTHER" id="PTHR48078:SF6">
    <property type="entry name" value="L-THREONINE DEHYDRATASE CATABOLIC TDCB"/>
    <property type="match status" value="1"/>
</dbReference>
<dbReference type="InterPro" id="IPR036052">
    <property type="entry name" value="TrpB-like_PALP_sf"/>
</dbReference>
<dbReference type="InterPro" id="IPR000634">
    <property type="entry name" value="Ser/Thr_deHydtase_PyrdxlP-BS"/>
</dbReference>
<dbReference type="KEGG" id="nbe:Back2_22920"/>
<comment type="subunit">
    <text evidence="4">In the native structure, TdcB is in a dimeric form, whereas in the TdcB-AMP complex, it exists in a tetrameric form (dimer of dimers).</text>
</comment>
<dbReference type="InterPro" id="IPR002912">
    <property type="entry name" value="ACT_dom"/>
</dbReference>
<dbReference type="PROSITE" id="PS51671">
    <property type="entry name" value="ACT"/>
    <property type="match status" value="1"/>
</dbReference>
<name>A0A3G9IPM2_9ACTN</name>
<evidence type="ECO:0000256" key="9">
    <source>
        <dbReference type="ARBA" id="ARBA00023239"/>
    </source>
</evidence>
<comment type="pathway">
    <text evidence="2">Amino-acid degradation; L-threonine degradation via propanoate pathway; propanoate from L-threonine: step 1/4.</text>
</comment>
<dbReference type="GO" id="GO:0004794">
    <property type="term" value="F:threonine deaminase activity"/>
    <property type="evidence" value="ECO:0007669"/>
    <property type="project" value="UniProtKB-EC"/>
</dbReference>
<evidence type="ECO:0000259" key="10">
    <source>
        <dbReference type="PROSITE" id="PS51671"/>
    </source>
</evidence>
<organism evidence="11 12">
    <name type="scientific">Nocardioides baekrokdamisoli</name>
    <dbReference type="NCBI Taxonomy" id="1804624"/>
    <lineage>
        <taxon>Bacteria</taxon>
        <taxon>Bacillati</taxon>
        <taxon>Actinomycetota</taxon>
        <taxon>Actinomycetes</taxon>
        <taxon>Propionibacteriales</taxon>
        <taxon>Nocardioidaceae</taxon>
        <taxon>Nocardioides</taxon>
    </lineage>
</organism>
<evidence type="ECO:0000256" key="2">
    <source>
        <dbReference type="ARBA" id="ARBA00004958"/>
    </source>
</evidence>
<dbReference type="PANTHER" id="PTHR48078">
    <property type="entry name" value="THREONINE DEHYDRATASE, MITOCHONDRIAL-RELATED"/>
    <property type="match status" value="1"/>
</dbReference>
<reference evidence="11 12" key="1">
    <citation type="submission" date="2018-11" db="EMBL/GenBank/DDBJ databases">
        <title>Complete genome sequence of Nocardioides baekrokdamisoli strain KCTC 39748.</title>
        <authorList>
            <person name="Kang S.W."/>
            <person name="Lee K.C."/>
            <person name="Kim K.K."/>
            <person name="Kim J.S."/>
            <person name="Kim D.S."/>
            <person name="Ko S.H."/>
            <person name="Yang S.H."/>
            <person name="Shin Y.K."/>
            <person name="Lee J.S."/>
        </authorList>
    </citation>
    <scope>NUCLEOTIDE SEQUENCE [LARGE SCALE GENOMIC DNA]</scope>
    <source>
        <strain evidence="11 12">KCTC 39748</strain>
    </source>
</reference>
<evidence type="ECO:0000313" key="12">
    <source>
        <dbReference type="Proteomes" id="UP000271573"/>
    </source>
</evidence>
<evidence type="ECO:0000256" key="5">
    <source>
        <dbReference type="ARBA" id="ARBA00012096"/>
    </source>
</evidence>